<feature type="zinc finger region" description="C3H1-type" evidence="5">
    <location>
        <begin position="232"/>
        <end position="260"/>
    </location>
</feature>
<protein>
    <recommendedName>
        <fullName evidence="7">C3H1-type domain-containing protein</fullName>
    </recommendedName>
</protein>
<proteinExistence type="predicted"/>
<dbReference type="PANTHER" id="PTHR12506:SF50">
    <property type="entry name" value="ZINC FINGER CCCH DOMAIN-CONTAINING PROTEIN 26"/>
    <property type="match status" value="1"/>
</dbReference>
<dbReference type="Gene3D" id="4.10.1000.10">
    <property type="entry name" value="Zinc finger, CCCH-type"/>
    <property type="match status" value="1"/>
</dbReference>
<keyword evidence="1 5" id="KW-0479">Metal-binding</keyword>
<dbReference type="GO" id="GO:0003677">
    <property type="term" value="F:DNA binding"/>
    <property type="evidence" value="ECO:0007669"/>
    <property type="project" value="UniProtKB-KW"/>
</dbReference>
<keyword evidence="4" id="KW-0238">DNA-binding</keyword>
<accession>A0A7S2NUL1</accession>
<evidence type="ECO:0000256" key="3">
    <source>
        <dbReference type="ARBA" id="ARBA00022833"/>
    </source>
</evidence>
<dbReference type="PROSITE" id="PS50103">
    <property type="entry name" value="ZF_C3H1"/>
    <property type="match status" value="2"/>
</dbReference>
<dbReference type="GO" id="GO:0003729">
    <property type="term" value="F:mRNA binding"/>
    <property type="evidence" value="ECO:0007669"/>
    <property type="project" value="TreeGrafter"/>
</dbReference>
<organism evidence="8">
    <name type="scientific">Zooxanthella nutricula</name>
    <dbReference type="NCBI Taxonomy" id="1333877"/>
    <lineage>
        <taxon>Eukaryota</taxon>
        <taxon>Sar</taxon>
        <taxon>Alveolata</taxon>
        <taxon>Dinophyceae</taxon>
        <taxon>Peridiniales</taxon>
        <taxon>Peridiniales incertae sedis</taxon>
        <taxon>Zooxanthella</taxon>
    </lineage>
</organism>
<evidence type="ECO:0000256" key="2">
    <source>
        <dbReference type="ARBA" id="ARBA00022771"/>
    </source>
</evidence>
<dbReference type="InterPro" id="IPR036855">
    <property type="entry name" value="Znf_CCCH_sf"/>
</dbReference>
<dbReference type="SMART" id="SM00356">
    <property type="entry name" value="ZnF_C3H1"/>
    <property type="match status" value="2"/>
</dbReference>
<dbReference type="PANTHER" id="PTHR12506">
    <property type="entry name" value="PROTEIN PHOSPHATASE RELATED"/>
    <property type="match status" value="1"/>
</dbReference>
<keyword evidence="3 5" id="KW-0862">Zinc</keyword>
<evidence type="ECO:0000256" key="4">
    <source>
        <dbReference type="ARBA" id="ARBA00023125"/>
    </source>
</evidence>
<keyword evidence="2 5" id="KW-0863">Zinc-finger</keyword>
<name>A0A7S2NUL1_9DINO</name>
<evidence type="ECO:0000259" key="7">
    <source>
        <dbReference type="PROSITE" id="PS50103"/>
    </source>
</evidence>
<dbReference type="SUPFAM" id="SSF90229">
    <property type="entry name" value="CCCH zinc finger"/>
    <property type="match status" value="1"/>
</dbReference>
<dbReference type="Pfam" id="PF00642">
    <property type="entry name" value="zf-CCCH"/>
    <property type="match status" value="1"/>
</dbReference>
<feature type="domain" description="C3H1-type" evidence="7">
    <location>
        <begin position="194"/>
        <end position="222"/>
    </location>
</feature>
<evidence type="ECO:0000313" key="8">
    <source>
        <dbReference type="EMBL" id="CAD9560178.1"/>
    </source>
</evidence>
<dbReference type="InterPro" id="IPR000571">
    <property type="entry name" value="Znf_CCCH"/>
</dbReference>
<feature type="zinc finger region" description="C3H1-type" evidence="5">
    <location>
        <begin position="194"/>
        <end position="222"/>
    </location>
</feature>
<dbReference type="InterPro" id="IPR050974">
    <property type="entry name" value="Plant_ZF_CCCH"/>
</dbReference>
<dbReference type="AlphaFoldDB" id="A0A7S2NUL1"/>
<reference evidence="8" key="1">
    <citation type="submission" date="2021-01" db="EMBL/GenBank/DDBJ databases">
        <authorList>
            <person name="Corre E."/>
            <person name="Pelletier E."/>
            <person name="Niang G."/>
            <person name="Scheremetjew M."/>
            <person name="Finn R."/>
            <person name="Kale V."/>
            <person name="Holt S."/>
            <person name="Cochrane G."/>
            <person name="Meng A."/>
            <person name="Brown T."/>
            <person name="Cohen L."/>
        </authorList>
    </citation>
    <scope>NUCLEOTIDE SEQUENCE</scope>
    <source>
        <strain evidence="8">RCC3387</strain>
    </source>
</reference>
<dbReference type="EMBL" id="HBGW01036347">
    <property type="protein sequence ID" value="CAD9560178.1"/>
    <property type="molecule type" value="Transcribed_RNA"/>
</dbReference>
<feature type="domain" description="C3H1-type" evidence="7">
    <location>
        <begin position="232"/>
        <end position="260"/>
    </location>
</feature>
<evidence type="ECO:0000256" key="1">
    <source>
        <dbReference type="ARBA" id="ARBA00022723"/>
    </source>
</evidence>
<gene>
    <name evidence="8" type="ORF">BRAN1462_LOCUS23000</name>
</gene>
<evidence type="ECO:0000256" key="5">
    <source>
        <dbReference type="PROSITE-ProRule" id="PRU00723"/>
    </source>
</evidence>
<feature type="region of interest" description="Disordered" evidence="6">
    <location>
        <begin position="129"/>
        <end position="148"/>
    </location>
</feature>
<dbReference type="GO" id="GO:0008270">
    <property type="term" value="F:zinc ion binding"/>
    <property type="evidence" value="ECO:0007669"/>
    <property type="project" value="UniProtKB-KW"/>
</dbReference>
<sequence length="322" mass="35812">MKAAGEVGGAAAEEARAWTEVFTLFQQAGRDDRGAAYAMSMGALRRKCEDLDLQLEAARFQEQRLLHFARSEMKVDDTSALAAADAASEAARTFGRELAGSLCTQVRSSRGRDFVQAKPWQAALMADDAHEEASDTLERQQKEQEELDIRTKAQAKAEAAALAEAEEKIEREVGEQTRTALASQGLNSKRLPLRPGLPPCGFFMRKGTCKRGKSCMWDHPEPDLNSSGYPLRPGQLVCALYRRTRTCKFGLLCMYDHPELPGDEPKDQPGMLPLALAKVAAQQHQLQLLLHLQLLQEMDMMQDPEAMMNAWVRFRITFSLNG</sequence>
<evidence type="ECO:0000256" key="6">
    <source>
        <dbReference type="SAM" id="MobiDB-lite"/>
    </source>
</evidence>